<comment type="caution">
    <text evidence="1">The sequence shown here is derived from an EMBL/GenBank/DDBJ whole genome shotgun (WGS) entry which is preliminary data.</text>
</comment>
<evidence type="ECO:0000313" key="2">
    <source>
        <dbReference type="Proteomes" id="UP000789920"/>
    </source>
</evidence>
<protein>
    <submittedName>
        <fullName evidence="1">36053_t:CDS:1</fullName>
    </submittedName>
</protein>
<dbReference type="EMBL" id="CAJVQC010048681">
    <property type="protein sequence ID" value="CAG8786553.1"/>
    <property type="molecule type" value="Genomic_DNA"/>
</dbReference>
<organism evidence="1 2">
    <name type="scientific">Racocetra persica</name>
    <dbReference type="NCBI Taxonomy" id="160502"/>
    <lineage>
        <taxon>Eukaryota</taxon>
        <taxon>Fungi</taxon>
        <taxon>Fungi incertae sedis</taxon>
        <taxon>Mucoromycota</taxon>
        <taxon>Glomeromycotina</taxon>
        <taxon>Glomeromycetes</taxon>
        <taxon>Diversisporales</taxon>
        <taxon>Gigasporaceae</taxon>
        <taxon>Racocetra</taxon>
    </lineage>
</organism>
<name>A0ACA9RCI7_9GLOM</name>
<dbReference type="Proteomes" id="UP000789920">
    <property type="component" value="Unassembled WGS sequence"/>
</dbReference>
<feature type="non-terminal residue" evidence="1">
    <location>
        <position position="1"/>
    </location>
</feature>
<evidence type="ECO:0000313" key="1">
    <source>
        <dbReference type="EMBL" id="CAG8786553.1"/>
    </source>
</evidence>
<sequence length="118" mass="13728">IFPETFLHLPNLHINVHLIANAKNYRTLFNMACGVKESMYGLFKAFVPHTNKKNIDLDLLRHYNTLQTLHFWLDGGKDECVSDLNFYANYSLPRPLLSGWYITKSLDLIDDLEVDEIN</sequence>
<accession>A0ACA9RCI7</accession>
<gene>
    <name evidence="1" type="ORF">RPERSI_LOCUS18402</name>
</gene>
<proteinExistence type="predicted"/>
<feature type="non-terminal residue" evidence="1">
    <location>
        <position position="118"/>
    </location>
</feature>
<reference evidence="1" key="1">
    <citation type="submission" date="2021-06" db="EMBL/GenBank/DDBJ databases">
        <authorList>
            <person name="Kallberg Y."/>
            <person name="Tangrot J."/>
            <person name="Rosling A."/>
        </authorList>
    </citation>
    <scope>NUCLEOTIDE SEQUENCE</scope>
    <source>
        <strain evidence="1">MA461A</strain>
    </source>
</reference>
<keyword evidence="2" id="KW-1185">Reference proteome</keyword>